<gene>
    <name evidence="1" type="ORF">CPAR01_11196</name>
</gene>
<dbReference type="EMBL" id="MOPA01000009">
    <property type="protein sequence ID" value="KAK1531547.1"/>
    <property type="molecule type" value="Genomic_DNA"/>
</dbReference>
<sequence length="107" mass="11838">CSGRLAAADISFPLPIFASPFCKGPFPRINRKRDCVSIITSKHRHVNFSAVSENVTEISHSQCCGRMHDGDGHRSGKWRLPAAMPQSAAWLHKRTEPGPSFFSVFSL</sequence>
<comment type="caution">
    <text evidence="1">The sequence shown here is derived from an EMBL/GenBank/DDBJ whole genome shotgun (WGS) entry which is preliminary data.</text>
</comment>
<organism evidence="1 2">
    <name type="scientific">Colletotrichum paranaense</name>
    <dbReference type="NCBI Taxonomy" id="1914294"/>
    <lineage>
        <taxon>Eukaryota</taxon>
        <taxon>Fungi</taxon>
        <taxon>Dikarya</taxon>
        <taxon>Ascomycota</taxon>
        <taxon>Pezizomycotina</taxon>
        <taxon>Sordariomycetes</taxon>
        <taxon>Hypocreomycetidae</taxon>
        <taxon>Glomerellales</taxon>
        <taxon>Glomerellaceae</taxon>
        <taxon>Colletotrichum</taxon>
        <taxon>Colletotrichum acutatum species complex</taxon>
    </lineage>
</organism>
<accession>A0ABQ9SAY0</accession>
<evidence type="ECO:0000313" key="2">
    <source>
        <dbReference type="Proteomes" id="UP001241169"/>
    </source>
</evidence>
<protein>
    <submittedName>
        <fullName evidence="1">Uncharacterized protein</fullName>
    </submittedName>
</protein>
<name>A0ABQ9SAY0_9PEZI</name>
<proteinExistence type="predicted"/>
<dbReference type="Proteomes" id="UP001241169">
    <property type="component" value="Unassembled WGS sequence"/>
</dbReference>
<keyword evidence="2" id="KW-1185">Reference proteome</keyword>
<dbReference type="GeneID" id="85379354"/>
<evidence type="ECO:0000313" key="1">
    <source>
        <dbReference type="EMBL" id="KAK1531547.1"/>
    </source>
</evidence>
<feature type="non-terminal residue" evidence="1">
    <location>
        <position position="1"/>
    </location>
</feature>
<dbReference type="RefSeq" id="XP_060345803.1">
    <property type="nucleotide sequence ID" value="XM_060495455.1"/>
</dbReference>
<reference evidence="1 2" key="1">
    <citation type="submission" date="2016-10" db="EMBL/GenBank/DDBJ databases">
        <title>The genome sequence of Colletotrichum fioriniae PJ7.</title>
        <authorList>
            <person name="Baroncelli R."/>
        </authorList>
    </citation>
    <scope>NUCLEOTIDE SEQUENCE [LARGE SCALE GENOMIC DNA]</scope>
    <source>
        <strain evidence="1 2">IMI 384185</strain>
    </source>
</reference>